<name>A0A834GAG5_RHOSS</name>
<evidence type="ECO:0000256" key="1">
    <source>
        <dbReference type="SAM" id="MobiDB-lite"/>
    </source>
</evidence>
<gene>
    <name evidence="2" type="ORF">RHSIM_Rhsim10G0208100</name>
</gene>
<protein>
    <submittedName>
        <fullName evidence="2">Uncharacterized protein</fullName>
    </submittedName>
</protein>
<accession>A0A834GAG5</accession>
<evidence type="ECO:0000313" key="3">
    <source>
        <dbReference type="Proteomes" id="UP000626092"/>
    </source>
</evidence>
<keyword evidence="3" id="KW-1185">Reference proteome</keyword>
<dbReference type="AlphaFoldDB" id="A0A834GAG5"/>
<dbReference type="EMBL" id="WJXA01000010">
    <property type="protein sequence ID" value="KAF7129910.1"/>
    <property type="molecule type" value="Genomic_DNA"/>
</dbReference>
<feature type="region of interest" description="Disordered" evidence="1">
    <location>
        <begin position="67"/>
        <end position="91"/>
    </location>
</feature>
<reference evidence="2" key="1">
    <citation type="submission" date="2019-11" db="EMBL/GenBank/DDBJ databases">
        <authorList>
            <person name="Liu Y."/>
            <person name="Hou J."/>
            <person name="Li T.-Q."/>
            <person name="Guan C.-H."/>
            <person name="Wu X."/>
            <person name="Wu H.-Z."/>
            <person name="Ling F."/>
            <person name="Zhang R."/>
            <person name="Shi X.-G."/>
            <person name="Ren J.-P."/>
            <person name="Chen E.-F."/>
            <person name="Sun J.-M."/>
        </authorList>
    </citation>
    <scope>NUCLEOTIDE SEQUENCE</scope>
    <source>
        <strain evidence="2">Adult_tree_wgs_1</strain>
        <tissue evidence="2">Leaves</tissue>
    </source>
</reference>
<feature type="compositionally biased region" description="Low complexity" evidence="1">
    <location>
        <begin position="72"/>
        <end position="88"/>
    </location>
</feature>
<proteinExistence type="predicted"/>
<organism evidence="2 3">
    <name type="scientific">Rhododendron simsii</name>
    <name type="common">Sims's rhododendron</name>
    <dbReference type="NCBI Taxonomy" id="118357"/>
    <lineage>
        <taxon>Eukaryota</taxon>
        <taxon>Viridiplantae</taxon>
        <taxon>Streptophyta</taxon>
        <taxon>Embryophyta</taxon>
        <taxon>Tracheophyta</taxon>
        <taxon>Spermatophyta</taxon>
        <taxon>Magnoliopsida</taxon>
        <taxon>eudicotyledons</taxon>
        <taxon>Gunneridae</taxon>
        <taxon>Pentapetalae</taxon>
        <taxon>asterids</taxon>
        <taxon>Ericales</taxon>
        <taxon>Ericaceae</taxon>
        <taxon>Ericoideae</taxon>
        <taxon>Rhodoreae</taxon>
        <taxon>Rhododendron</taxon>
    </lineage>
</organism>
<comment type="caution">
    <text evidence="2">The sequence shown here is derived from an EMBL/GenBank/DDBJ whole genome shotgun (WGS) entry which is preliminary data.</text>
</comment>
<dbReference type="Proteomes" id="UP000626092">
    <property type="component" value="Unassembled WGS sequence"/>
</dbReference>
<evidence type="ECO:0000313" key="2">
    <source>
        <dbReference type="EMBL" id="KAF7129910.1"/>
    </source>
</evidence>
<sequence>MGGEEMIDISTIERECFLWKISSGCLLDVTESVAATSLSPKKFTPHIFKVAEHSYSDLNSDKENAYDESYTKKSGTKSTSRNTSSVSSGQDLLSTRGSKWADEWHSDLLGCCSEPLLCMFRQFAFKLNDSRVCLPGEAVLLSLCQMYKNLLLFLSLWRPYRIASVATNRHIFSLYLTLVWTDFIIFNFICSSYNCGPIFRNIIRLIHSLSFSGREGVLTIFSHILCVVAVPLSKNGGKWRFEGLMVCRVHNALLHFFKTARFSLGPTKTKTSPPPTQYMES</sequence>